<dbReference type="Pfam" id="PF04255">
    <property type="entry name" value="DUF433"/>
    <property type="match status" value="1"/>
</dbReference>
<dbReference type="InterPro" id="IPR009057">
    <property type="entry name" value="Homeodomain-like_sf"/>
</dbReference>
<keyword evidence="2" id="KW-1185">Reference proteome</keyword>
<accession>A0AA40SYG3</accession>
<dbReference type="EMBL" id="VJXY01000016">
    <property type="protein sequence ID" value="MBD6617317.1"/>
    <property type="molecule type" value="Genomic_DNA"/>
</dbReference>
<dbReference type="AlphaFoldDB" id="A0AA40SYG3"/>
<evidence type="ECO:0000313" key="2">
    <source>
        <dbReference type="Proteomes" id="UP001165986"/>
    </source>
</evidence>
<evidence type="ECO:0000313" key="1">
    <source>
        <dbReference type="EMBL" id="MBD6617317.1"/>
    </source>
</evidence>
<dbReference type="Proteomes" id="UP001165986">
    <property type="component" value="Unassembled WGS sequence"/>
</dbReference>
<dbReference type="SUPFAM" id="SSF46689">
    <property type="entry name" value="Homeodomain-like"/>
    <property type="match status" value="1"/>
</dbReference>
<dbReference type="Gene3D" id="1.10.10.10">
    <property type="entry name" value="Winged helix-like DNA-binding domain superfamily/Winged helix DNA-binding domain"/>
    <property type="match status" value="1"/>
</dbReference>
<protein>
    <submittedName>
        <fullName evidence="1">DUF433 domain-containing protein</fullName>
    </submittedName>
</protein>
<comment type="caution">
    <text evidence="1">The sequence shown here is derived from an EMBL/GenBank/DDBJ whole genome shotgun (WGS) entry which is preliminary data.</text>
</comment>
<reference evidence="1" key="1">
    <citation type="submission" date="2019-07" db="EMBL/GenBank/DDBJ databases">
        <title>Toxilogical consequences of a new and cryptic species of cyanobacteria (Komarekiella delphini-convector) recovered from the epidermis of a bottlenose dolphin and 1500 ft. in the air.</title>
        <authorList>
            <person name="Brown A.O."/>
            <person name="Dvorak P."/>
            <person name="Villanueva C.D."/>
            <person name="Foss A.J."/>
            <person name="Garvey A.D."/>
            <person name="Gibson Q.A."/>
            <person name="Johansen J.R."/>
            <person name="Casamatta D.A."/>
        </authorList>
    </citation>
    <scope>NUCLEOTIDE SEQUENCE</scope>
    <source>
        <strain evidence="1">SJRDD-AB1</strain>
    </source>
</reference>
<dbReference type="InterPro" id="IPR007367">
    <property type="entry name" value="DUF433"/>
</dbReference>
<organism evidence="1 2">
    <name type="scientific">Komarekiella delphini-convector SJRDD-AB1</name>
    <dbReference type="NCBI Taxonomy" id="2593771"/>
    <lineage>
        <taxon>Bacteria</taxon>
        <taxon>Bacillati</taxon>
        <taxon>Cyanobacteriota</taxon>
        <taxon>Cyanophyceae</taxon>
        <taxon>Nostocales</taxon>
        <taxon>Nostocaceae</taxon>
        <taxon>Komarekiella</taxon>
        <taxon>Komarekiella delphini-convector</taxon>
    </lineage>
</organism>
<name>A0AA40SYG3_9NOST</name>
<sequence length="110" mass="12899">MQLEDYFDFLSADDIRLKGHRIGIDNVLDYYLEGYTPEEIAANLPSLSLEQIHATITYYLHNRANIEAYLSRLATWREQRYQKSVANPSSLVQRLRILKAQRNERQVNAL</sequence>
<gene>
    <name evidence="1" type="ORF">FNW02_16150</name>
</gene>
<proteinExistence type="predicted"/>
<dbReference type="InterPro" id="IPR036388">
    <property type="entry name" value="WH-like_DNA-bd_sf"/>
</dbReference>
<dbReference type="RefSeq" id="WP_191758537.1">
    <property type="nucleotide sequence ID" value="NZ_VJXY01000016.1"/>
</dbReference>